<dbReference type="Proteomes" id="UP001302494">
    <property type="component" value="Chromosome"/>
</dbReference>
<name>A0AA96GKN4_9BACT</name>
<accession>A0AA96GKN4</accession>
<keyword evidence="2" id="KW-1185">Reference proteome</keyword>
<reference evidence="1 2" key="1">
    <citation type="submission" date="2023-01" db="EMBL/GenBank/DDBJ databases">
        <title>Cultivation and genomic characterization of new, ubiquitous marine nitrite-oxidizing bacteria from the Nitrospirales.</title>
        <authorList>
            <person name="Mueller A.J."/>
            <person name="Daebeler A."/>
            <person name="Herbold C.W."/>
            <person name="Kirkegaard R.H."/>
            <person name="Daims H."/>
        </authorList>
    </citation>
    <scope>NUCLEOTIDE SEQUENCE [LARGE SCALE GENOMIC DNA]</scope>
    <source>
        <strain evidence="1 2">DK</strain>
    </source>
</reference>
<evidence type="ECO:0000313" key="2">
    <source>
        <dbReference type="Proteomes" id="UP001302494"/>
    </source>
</evidence>
<evidence type="ECO:0000313" key="1">
    <source>
        <dbReference type="EMBL" id="WNM63696.1"/>
    </source>
</evidence>
<dbReference type="RefSeq" id="WP_312748382.1">
    <property type="nucleotide sequence ID" value="NZ_CP116968.1"/>
</dbReference>
<dbReference type="KEGG" id="nneo:PQG83_08060"/>
<sequence>MRADQLAGPVLSFVEGLKQGQPADESVPLLASRQASDKGRRMFTRIRPSEKGPAI</sequence>
<dbReference type="EMBL" id="CP116968">
    <property type="protein sequence ID" value="WNM63696.1"/>
    <property type="molecule type" value="Genomic_DNA"/>
</dbReference>
<gene>
    <name evidence="1" type="ORF">PQG83_08060</name>
</gene>
<dbReference type="AlphaFoldDB" id="A0AA96GKN4"/>
<protein>
    <submittedName>
        <fullName evidence="1">Uncharacterized protein</fullName>
    </submittedName>
</protein>
<organism evidence="1 2">
    <name type="scientific">Candidatus Nitrospira neomarina</name>
    <dbReference type="NCBI Taxonomy" id="3020899"/>
    <lineage>
        <taxon>Bacteria</taxon>
        <taxon>Pseudomonadati</taxon>
        <taxon>Nitrospirota</taxon>
        <taxon>Nitrospiria</taxon>
        <taxon>Nitrospirales</taxon>
        <taxon>Nitrospiraceae</taxon>
        <taxon>Nitrospira</taxon>
    </lineage>
</organism>
<proteinExistence type="predicted"/>